<evidence type="ECO:0000313" key="1">
    <source>
        <dbReference type="EMBL" id="RAL59261.1"/>
    </source>
</evidence>
<evidence type="ECO:0000313" key="2">
    <source>
        <dbReference type="Proteomes" id="UP000249056"/>
    </source>
</evidence>
<organism evidence="1 2">
    <name type="scientific">Monilinia fructigena</name>
    <dbReference type="NCBI Taxonomy" id="38457"/>
    <lineage>
        <taxon>Eukaryota</taxon>
        <taxon>Fungi</taxon>
        <taxon>Dikarya</taxon>
        <taxon>Ascomycota</taxon>
        <taxon>Pezizomycotina</taxon>
        <taxon>Leotiomycetes</taxon>
        <taxon>Helotiales</taxon>
        <taxon>Sclerotiniaceae</taxon>
        <taxon>Monilinia</taxon>
    </lineage>
</organism>
<gene>
    <name evidence="1" type="ORF">DID88_006975</name>
</gene>
<dbReference type="EMBL" id="QKRW01000056">
    <property type="protein sequence ID" value="RAL59261.1"/>
    <property type="molecule type" value="Genomic_DNA"/>
</dbReference>
<reference evidence="1 2" key="1">
    <citation type="submission" date="2018-06" db="EMBL/GenBank/DDBJ databases">
        <title>Genome Sequence of the Brown Rot Fungal Pathogen Monilinia fructigena.</title>
        <authorList>
            <person name="Landi L."/>
            <person name="De Miccolis Angelini R.M."/>
            <person name="Pollastro S."/>
            <person name="Abate D."/>
            <person name="Faretra F."/>
            <person name="Romanazzi G."/>
        </authorList>
    </citation>
    <scope>NUCLEOTIDE SEQUENCE [LARGE SCALE GENOMIC DNA]</scope>
    <source>
        <strain evidence="1 2">Mfrg269</strain>
    </source>
</reference>
<name>A0A395IGH0_9HELO</name>
<dbReference type="SUPFAM" id="SSF160459">
    <property type="entry name" value="BLRF2-like"/>
    <property type="match status" value="1"/>
</dbReference>
<accession>A0A395IGH0</accession>
<proteinExistence type="predicted"/>
<dbReference type="AlphaFoldDB" id="A0A395IGH0"/>
<dbReference type="OrthoDB" id="3554703at2759"/>
<protein>
    <submittedName>
        <fullName evidence="1">Uncharacterized protein</fullName>
    </submittedName>
</protein>
<comment type="caution">
    <text evidence="1">The sequence shown here is derived from an EMBL/GenBank/DDBJ whole genome shotgun (WGS) entry which is preliminary data.</text>
</comment>
<keyword evidence="2" id="KW-1185">Reference proteome</keyword>
<sequence length="255" mass="30338">MCLANRTQCKQCLEETRVYYEKCDLYPEIKDETPTHSIRGRHRRIKTCKSCKRKNREDEEAEEQCTVDNYPRAKAVLEWRRLERPLPLTDAAISARYLRLFFQNKRLHPFCIGFTDYDKELIEGQRQEFRHRAEKVSAARMNIKGKMNDETREACEKLLSEEKMFDEALRRQTEIDSGDRMMTESDKQFAISRLENTLDFEEAMRKIEDQIQIENLQGILLEYWTSRAQYKFLTEGSVRREIQGLDFVPARIGCL</sequence>
<dbReference type="Proteomes" id="UP000249056">
    <property type="component" value="Unassembled WGS sequence"/>
</dbReference>